<evidence type="ECO:0000313" key="2">
    <source>
        <dbReference type="EMBL" id="CAE8670612.1"/>
    </source>
</evidence>
<dbReference type="SUPFAM" id="SSF52821">
    <property type="entry name" value="Rhodanese/Cell cycle control phosphatase"/>
    <property type="match status" value="1"/>
</dbReference>
<evidence type="ECO:0000259" key="1">
    <source>
        <dbReference type="PROSITE" id="PS50206"/>
    </source>
</evidence>
<feature type="non-terminal residue" evidence="2">
    <location>
        <position position="183"/>
    </location>
</feature>
<accession>A0A813JA21</accession>
<dbReference type="Gene3D" id="3.40.250.10">
    <property type="entry name" value="Rhodanese-like domain"/>
    <property type="match status" value="1"/>
</dbReference>
<dbReference type="Proteomes" id="UP000626109">
    <property type="component" value="Unassembled WGS sequence"/>
</dbReference>
<comment type="caution">
    <text evidence="2">The sequence shown here is derived from an EMBL/GenBank/DDBJ whole genome shotgun (WGS) entry which is preliminary data.</text>
</comment>
<dbReference type="PANTHER" id="PTHR10828">
    <property type="entry name" value="M-PHASE INDUCER PHOSPHATASE DUAL SPECIFICITY PHOSPHATASE CDC25"/>
    <property type="match status" value="1"/>
</dbReference>
<evidence type="ECO:0000313" key="3">
    <source>
        <dbReference type="Proteomes" id="UP000626109"/>
    </source>
</evidence>
<gene>
    <name evidence="2" type="ORF">PGLA2088_LOCUS17518</name>
</gene>
<feature type="domain" description="Rhodanese" evidence="1">
    <location>
        <begin position="94"/>
        <end position="179"/>
    </location>
</feature>
<organism evidence="2 3">
    <name type="scientific">Polarella glacialis</name>
    <name type="common">Dinoflagellate</name>
    <dbReference type="NCBI Taxonomy" id="89957"/>
    <lineage>
        <taxon>Eukaryota</taxon>
        <taxon>Sar</taxon>
        <taxon>Alveolata</taxon>
        <taxon>Dinophyceae</taxon>
        <taxon>Suessiales</taxon>
        <taxon>Suessiaceae</taxon>
        <taxon>Polarella</taxon>
    </lineage>
</organism>
<dbReference type="InterPro" id="IPR001763">
    <property type="entry name" value="Rhodanese-like_dom"/>
</dbReference>
<reference evidence="2" key="1">
    <citation type="submission" date="2021-02" db="EMBL/GenBank/DDBJ databases">
        <authorList>
            <person name="Dougan E. K."/>
            <person name="Rhodes N."/>
            <person name="Thang M."/>
            <person name="Chan C."/>
        </authorList>
    </citation>
    <scope>NUCLEOTIDE SEQUENCE</scope>
</reference>
<dbReference type="GO" id="GO:0004725">
    <property type="term" value="F:protein tyrosine phosphatase activity"/>
    <property type="evidence" value="ECO:0007669"/>
    <property type="project" value="TreeGrafter"/>
</dbReference>
<dbReference type="Pfam" id="PF00581">
    <property type="entry name" value="Rhodanese"/>
    <property type="match status" value="1"/>
</dbReference>
<proteinExistence type="predicted"/>
<name>A0A813JA21_POLGL</name>
<dbReference type="PROSITE" id="PS50206">
    <property type="entry name" value="RHODANESE_3"/>
    <property type="match status" value="1"/>
</dbReference>
<protein>
    <recommendedName>
        <fullName evidence="1">Rhodanese domain-containing protein</fullName>
    </recommendedName>
</protein>
<dbReference type="GO" id="GO:0005634">
    <property type="term" value="C:nucleus"/>
    <property type="evidence" value="ECO:0007669"/>
    <property type="project" value="TreeGrafter"/>
</dbReference>
<dbReference type="EMBL" id="CAJNNW010023388">
    <property type="protein sequence ID" value="CAE8670612.1"/>
    <property type="molecule type" value="Genomic_DNA"/>
</dbReference>
<sequence length="183" mass="19869">MQIGQDFVDKHVAKKGSHVPAPYSSPHLANGTIMTPSRQAVQSPVRASLPAVASQAGRAYVPPAAPNRVPTIANVEHLDPRVVQQMLLVDGYGLLVDLRGEDRASGLIEGAVHVPAIDRVPFLTKIPDLVREWANHPMVVFTCQYSAHRAPQCANWYRAACSPQQRVAILAGGFRGWESLNLP</sequence>
<dbReference type="PANTHER" id="PTHR10828:SF38">
    <property type="entry name" value="ARSENICAL-RESISTANCE PROTEIN 2-RELATED"/>
    <property type="match status" value="1"/>
</dbReference>
<dbReference type="AlphaFoldDB" id="A0A813JA21"/>
<dbReference type="GO" id="GO:0005737">
    <property type="term" value="C:cytoplasm"/>
    <property type="evidence" value="ECO:0007669"/>
    <property type="project" value="TreeGrafter"/>
</dbReference>
<dbReference type="InterPro" id="IPR036873">
    <property type="entry name" value="Rhodanese-like_dom_sf"/>
</dbReference>